<dbReference type="InterPro" id="IPR036909">
    <property type="entry name" value="Cyt_c-like_dom_sf"/>
</dbReference>
<keyword evidence="4" id="KW-0249">Electron transport</keyword>
<evidence type="ECO:0000256" key="3">
    <source>
        <dbReference type="ARBA" id="ARBA00022723"/>
    </source>
</evidence>
<dbReference type="EMBL" id="MLJW01001124">
    <property type="protein sequence ID" value="OIQ80000.1"/>
    <property type="molecule type" value="Genomic_DNA"/>
</dbReference>
<keyword evidence="5" id="KW-0408">Iron</keyword>
<dbReference type="SUPFAM" id="SSF46626">
    <property type="entry name" value="Cytochrome c"/>
    <property type="match status" value="2"/>
</dbReference>
<comment type="caution">
    <text evidence="7">The sequence shown here is derived from an EMBL/GenBank/DDBJ whole genome shotgun (WGS) entry which is preliminary data.</text>
</comment>
<gene>
    <name evidence="7" type="ORF">GALL_382490</name>
</gene>
<keyword evidence="2" id="KW-0349">Heme</keyword>
<dbReference type="Gene3D" id="1.10.760.10">
    <property type="entry name" value="Cytochrome c-like domain"/>
    <property type="match status" value="2"/>
</dbReference>
<keyword evidence="1" id="KW-0813">Transport</keyword>
<accession>A0A1J5Q9D6</accession>
<dbReference type="PROSITE" id="PS51007">
    <property type="entry name" value="CYTC"/>
    <property type="match status" value="2"/>
</dbReference>
<sequence length="203" mass="21079">MRTINRLMVSVSLAVLAFGVGGALAEDRTGSEIVAQTCAACHADGKDGAPKIGDAAAWIKHTPKGLAKLTENAIAGIGKMPAHGGQPNLSDLEMSRAIAYMVSAGQATDPVKPYASPSSLTGEQLVKTHCQNCHADGVAGAPRLNDFTAWKPRLANGMDALVRSAMNGHKAMPPRAGMASLGDTDLRSAVIYMVVQAATYQPK</sequence>
<dbReference type="GO" id="GO:0020037">
    <property type="term" value="F:heme binding"/>
    <property type="evidence" value="ECO:0007669"/>
    <property type="project" value="InterPro"/>
</dbReference>
<dbReference type="InterPro" id="IPR009056">
    <property type="entry name" value="Cyt_c-like_dom"/>
</dbReference>
<reference evidence="7" key="1">
    <citation type="submission" date="2016-10" db="EMBL/GenBank/DDBJ databases">
        <title>Sequence of Gallionella enrichment culture.</title>
        <authorList>
            <person name="Poehlein A."/>
            <person name="Muehling M."/>
            <person name="Daniel R."/>
        </authorList>
    </citation>
    <scope>NUCLEOTIDE SEQUENCE</scope>
</reference>
<organism evidence="7">
    <name type="scientific">mine drainage metagenome</name>
    <dbReference type="NCBI Taxonomy" id="410659"/>
    <lineage>
        <taxon>unclassified sequences</taxon>
        <taxon>metagenomes</taxon>
        <taxon>ecological metagenomes</taxon>
    </lineage>
</organism>
<evidence type="ECO:0000256" key="5">
    <source>
        <dbReference type="ARBA" id="ARBA00023004"/>
    </source>
</evidence>
<evidence type="ECO:0000256" key="1">
    <source>
        <dbReference type="ARBA" id="ARBA00022448"/>
    </source>
</evidence>
<feature type="domain" description="Cytochrome c" evidence="6">
    <location>
        <begin position="25"/>
        <end position="105"/>
    </location>
</feature>
<evidence type="ECO:0000313" key="7">
    <source>
        <dbReference type="EMBL" id="OIQ80000.1"/>
    </source>
</evidence>
<dbReference type="PRINTS" id="PR00607">
    <property type="entry name" value="CYTCHROMECIE"/>
</dbReference>
<dbReference type="PANTHER" id="PTHR40942:SF4">
    <property type="entry name" value="CYTOCHROME C5"/>
    <property type="match status" value="1"/>
</dbReference>
<evidence type="ECO:0000256" key="2">
    <source>
        <dbReference type="ARBA" id="ARBA00022617"/>
    </source>
</evidence>
<dbReference type="InterPro" id="IPR002323">
    <property type="entry name" value="Cyt_CIE"/>
</dbReference>
<evidence type="ECO:0000259" key="6">
    <source>
        <dbReference type="PROSITE" id="PS51007"/>
    </source>
</evidence>
<dbReference type="Pfam" id="PF13442">
    <property type="entry name" value="Cytochrome_CBB3"/>
    <property type="match status" value="2"/>
</dbReference>
<dbReference type="AlphaFoldDB" id="A0A1J5Q9D6"/>
<evidence type="ECO:0000256" key="4">
    <source>
        <dbReference type="ARBA" id="ARBA00022982"/>
    </source>
</evidence>
<feature type="domain" description="Cytochrome c" evidence="6">
    <location>
        <begin position="117"/>
        <end position="197"/>
    </location>
</feature>
<name>A0A1J5Q9D6_9ZZZZ</name>
<proteinExistence type="predicted"/>
<dbReference type="GO" id="GO:0009055">
    <property type="term" value="F:electron transfer activity"/>
    <property type="evidence" value="ECO:0007669"/>
    <property type="project" value="InterPro"/>
</dbReference>
<dbReference type="GO" id="GO:0005506">
    <property type="term" value="F:iron ion binding"/>
    <property type="evidence" value="ECO:0007669"/>
    <property type="project" value="InterPro"/>
</dbReference>
<keyword evidence="3" id="KW-0479">Metal-binding</keyword>
<protein>
    <submittedName>
        <fullName evidence="7">Cytochrome c-555</fullName>
    </submittedName>
</protein>
<dbReference type="PANTHER" id="PTHR40942">
    <property type="match status" value="1"/>
</dbReference>